<proteinExistence type="predicted"/>
<dbReference type="InterPro" id="IPR050832">
    <property type="entry name" value="Bact_Acetyltransf"/>
</dbReference>
<dbReference type="PANTHER" id="PTHR43877:SF2">
    <property type="entry name" value="AMINOALKYLPHOSPHONATE N-ACETYLTRANSFERASE-RELATED"/>
    <property type="match status" value="1"/>
</dbReference>
<evidence type="ECO:0000313" key="5">
    <source>
        <dbReference type="Proteomes" id="UP000772618"/>
    </source>
</evidence>
<dbReference type="CDD" id="cd04301">
    <property type="entry name" value="NAT_SF"/>
    <property type="match status" value="1"/>
</dbReference>
<dbReference type="PROSITE" id="PS51186">
    <property type="entry name" value="GNAT"/>
    <property type="match status" value="1"/>
</dbReference>
<keyword evidence="2 4" id="KW-0012">Acyltransferase</keyword>
<dbReference type="Pfam" id="PF00583">
    <property type="entry name" value="Acetyltransf_1"/>
    <property type="match status" value="1"/>
</dbReference>
<dbReference type="GO" id="GO:0016746">
    <property type="term" value="F:acyltransferase activity"/>
    <property type="evidence" value="ECO:0007669"/>
    <property type="project" value="UniProtKB-KW"/>
</dbReference>
<comment type="caution">
    <text evidence="4">The sequence shown here is derived from an EMBL/GenBank/DDBJ whole genome shotgun (WGS) entry which is preliminary data.</text>
</comment>
<organism evidence="4 5">
    <name type="scientific">Chryseosolibacter indicus</name>
    <dbReference type="NCBI Taxonomy" id="2782351"/>
    <lineage>
        <taxon>Bacteria</taxon>
        <taxon>Pseudomonadati</taxon>
        <taxon>Bacteroidota</taxon>
        <taxon>Cytophagia</taxon>
        <taxon>Cytophagales</taxon>
        <taxon>Chryseotaleaceae</taxon>
        <taxon>Chryseosolibacter</taxon>
    </lineage>
</organism>
<dbReference type="InterPro" id="IPR000182">
    <property type="entry name" value="GNAT_dom"/>
</dbReference>
<evidence type="ECO:0000256" key="1">
    <source>
        <dbReference type="ARBA" id="ARBA00022679"/>
    </source>
</evidence>
<evidence type="ECO:0000313" key="4">
    <source>
        <dbReference type="EMBL" id="MBT1705838.1"/>
    </source>
</evidence>
<dbReference type="PANTHER" id="PTHR43877">
    <property type="entry name" value="AMINOALKYLPHOSPHONATE N-ACETYLTRANSFERASE-RELATED-RELATED"/>
    <property type="match status" value="1"/>
</dbReference>
<keyword evidence="5" id="KW-1185">Reference proteome</keyword>
<dbReference type="SUPFAM" id="SSF55729">
    <property type="entry name" value="Acyl-CoA N-acyltransferases (Nat)"/>
    <property type="match status" value="1"/>
</dbReference>
<evidence type="ECO:0000259" key="3">
    <source>
        <dbReference type="PROSITE" id="PS51186"/>
    </source>
</evidence>
<name>A0ABS5VWN6_9BACT</name>
<reference evidence="4 5" key="1">
    <citation type="submission" date="2021-05" db="EMBL/GenBank/DDBJ databases">
        <title>A Polyphasic approach of four new species of the genus Ohtaekwangia: Ohtaekwangia histidinii sp. nov., Ohtaekwangia cretensis sp. nov., Ohtaekwangia indiensis sp. nov., Ohtaekwangia reichenbachii sp. nov. from diverse environment.</title>
        <authorList>
            <person name="Octaviana S."/>
        </authorList>
    </citation>
    <scope>NUCLEOTIDE SEQUENCE [LARGE SCALE GENOMIC DNA]</scope>
    <source>
        <strain evidence="4 5">PWU20</strain>
    </source>
</reference>
<dbReference type="InterPro" id="IPR016181">
    <property type="entry name" value="Acyl_CoA_acyltransferase"/>
</dbReference>
<protein>
    <submittedName>
        <fullName evidence="4">GNAT family N-acetyltransferase</fullName>
        <ecNumber evidence="4">2.3.1.-</ecNumber>
    </submittedName>
</protein>
<gene>
    <name evidence="4" type="ORF">KK060_21285</name>
</gene>
<dbReference type="Gene3D" id="3.40.630.30">
    <property type="match status" value="1"/>
</dbReference>
<accession>A0ABS5VWN6</accession>
<evidence type="ECO:0000256" key="2">
    <source>
        <dbReference type="ARBA" id="ARBA00023315"/>
    </source>
</evidence>
<dbReference type="EC" id="2.3.1.-" evidence="4"/>
<feature type="domain" description="N-acetyltransferase" evidence="3">
    <location>
        <begin position="2"/>
        <end position="147"/>
    </location>
</feature>
<keyword evidence="1 4" id="KW-0808">Transferase</keyword>
<dbReference type="RefSeq" id="WP_254156058.1">
    <property type="nucleotide sequence ID" value="NZ_JAHESD010000070.1"/>
</dbReference>
<sequence length="147" mass="16739">MAEIRKATPTDLESLSQLFDAYRVFYGKKTDIEGAQVFLTERIKNNDSELFVSITENTVSGFVQLYPLFSSVRMKKLWLLNDLFVDERFRGRGISLMLINAAKELCMKTGACGMFLETAKANNVGNQLYPRAGFTLNADHNFYDWSV</sequence>
<dbReference type="Proteomes" id="UP000772618">
    <property type="component" value="Unassembled WGS sequence"/>
</dbReference>
<dbReference type="EMBL" id="JAHESD010000070">
    <property type="protein sequence ID" value="MBT1705838.1"/>
    <property type="molecule type" value="Genomic_DNA"/>
</dbReference>